<dbReference type="RefSeq" id="YP_008003619.1">
    <property type="nucleotide sequence ID" value="NC_021246.1"/>
</dbReference>
<reference evidence="1 2" key="1">
    <citation type="journal article" date="2013" name="J. Virol.">
        <title>New Insights into the Evolution of Entomopoxvirinae from the Complete Genome Sequences of Four Entomopoxviruses Infecting Adoxophyes honmai, Choristoneura biennis, Choristoneura rosaceana, and Mythimna separata.</title>
        <authorList>
            <person name="Theze J."/>
            <person name="Takatsuka J."/>
            <person name="Li Z."/>
            <person name="Gallais J."/>
            <person name="Doucet D."/>
            <person name="Arif B."/>
            <person name="Nakai M."/>
            <person name="Herniou E.A."/>
        </authorList>
    </citation>
    <scope>NUCLEOTIDE SEQUENCE [LARGE SCALE GENOMIC DNA]</scope>
</reference>
<name>A0A916KQ59_9POXV</name>
<organism evidence="1 2">
    <name type="scientific">Mythimna separata entomopoxvirus 'L'</name>
    <dbReference type="NCBI Taxonomy" id="1293572"/>
    <lineage>
        <taxon>Viruses</taxon>
        <taxon>Varidnaviria</taxon>
        <taxon>Bamfordvirae</taxon>
        <taxon>Nucleocytoviricota</taxon>
        <taxon>Pokkesviricetes</taxon>
        <taxon>Chitovirales</taxon>
        <taxon>Poxviridae</taxon>
        <taxon>Entomopoxvirinae</taxon>
        <taxon>Betaentomopoxvirus</taxon>
        <taxon>Betaentomopoxvirus mseparata</taxon>
        <taxon>Mythimna separata entomopoxvirus</taxon>
    </lineage>
</organism>
<gene>
    <name evidence="1" type="ORF">MYSEV_102</name>
</gene>
<sequence length="69" mass="8127">MSEKLYYVPNLCKQCDKLNPENILVVDGTYRAAYSDYYTISSKLPYIKTEKGGITQYPRKLFIRNGYYK</sequence>
<dbReference type="Proteomes" id="UP000792671">
    <property type="component" value="Genome"/>
</dbReference>
<protein>
    <submittedName>
        <fullName evidence="1">Thioredoxin</fullName>
    </submittedName>
</protein>
<evidence type="ECO:0000313" key="2">
    <source>
        <dbReference type="Proteomes" id="UP000792671"/>
    </source>
</evidence>
<dbReference type="GeneID" id="15613724"/>
<dbReference type="KEGG" id="vg:15613724"/>
<dbReference type="EMBL" id="HF679134">
    <property type="protein sequence ID" value="CCU56300.1"/>
    <property type="molecule type" value="Genomic_DNA"/>
</dbReference>
<evidence type="ECO:0000313" key="1">
    <source>
        <dbReference type="EMBL" id="CCU56300.1"/>
    </source>
</evidence>
<dbReference type="OrthoDB" id="24408at10239"/>
<keyword evidence="2" id="KW-1185">Reference proteome</keyword>
<proteinExistence type="predicted"/>
<accession>A0A916KQ59</accession>